<proteinExistence type="inferred from homology"/>
<comment type="caution">
    <text evidence="5">Lacks conserved residue(s) required for the propagation of feature annotation.</text>
</comment>
<dbReference type="GO" id="GO:0008061">
    <property type="term" value="F:chitin binding"/>
    <property type="evidence" value="ECO:0007669"/>
    <property type="project" value="UniProtKB-UniRule"/>
</dbReference>
<dbReference type="InterPro" id="IPR001002">
    <property type="entry name" value="Chitin-bd_1"/>
</dbReference>
<accession>A0A176VNE6</accession>
<feature type="disulfide bond" evidence="5">
    <location>
        <begin position="45"/>
        <end position="59"/>
    </location>
</feature>
<dbReference type="InterPro" id="IPR050542">
    <property type="entry name" value="Glycosyl_Hydrlase18_Chitinase"/>
</dbReference>
<dbReference type="PANTHER" id="PTHR45708:SF49">
    <property type="entry name" value="ENDOCHITINASE"/>
    <property type="match status" value="1"/>
</dbReference>
<dbReference type="Gene3D" id="3.20.20.80">
    <property type="entry name" value="Glycosidases"/>
    <property type="match status" value="1"/>
</dbReference>
<evidence type="ECO:0000256" key="1">
    <source>
        <dbReference type="ARBA" id="ARBA00012729"/>
    </source>
</evidence>
<evidence type="ECO:0000256" key="6">
    <source>
        <dbReference type="RuleBase" id="RU000489"/>
    </source>
</evidence>
<evidence type="ECO:0000256" key="4">
    <source>
        <dbReference type="ARBA" id="ARBA00023295"/>
    </source>
</evidence>
<feature type="disulfide bond" evidence="5">
    <location>
        <begin position="63"/>
        <end position="67"/>
    </location>
</feature>
<evidence type="ECO:0000256" key="5">
    <source>
        <dbReference type="PROSITE-ProRule" id="PRU00261"/>
    </source>
</evidence>
<dbReference type="Gene3D" id="3.30.60.10">
    <property type="entry name" value="Endochitinase-like"/>
    <property type="match status" value="1"/>
</dbReference>
<gene>
    <name evidence="8" type="ORF">Mp_zg00570</name>
</gene>
<dbReference type="PROSITE" id="PS51910">
    <property type="entry name" value="GH18_2"/>
    <property type="match status" value="1"/>
</dbReference>
<dbReference type="InterPro" id="IPR045321">
    <property type="entry name" value="Cts1-like"/>
</dbReference>
<dbReference type="EMBL" id="AP020027">
    <property type="protein sequence ID" value="BBN20723.1"/>
    <property type="molecule type" value="Genomic_DNA"/>
</dbReference>
<dbReference type="EC" id="3.2.1.14" evidence="1"/>
<evidence type="ECO:0000256" key="3">
    <source>
        <dbReference type="ARBA" id="ARBA00022801"/>
    </source>
</evidence>
<keyword evidence="4 6" id="KW-0326">Glycosidase</keyword>
<dbReference type="SUPFAM" id="SSF51445">
    <property type="entry name" value="(Trans)glycosidases"/>
    <property type="match status" value="1"/>
</dbReference>
<sequence>MEEMKRWTWIAFLVVLVLPSVLARNAFSGPDGTCSAADPCPNNLCCSEYGYCGSEDTYCCAGCQDNCHCSTPVPPSAPPPPPAPPLPPGAKCSTAAYWGQNGNEGTLREACSSGRYGIVLISFLTHFGYNGDHRLNLAGHCPDIDGSGCKQLESEVAECQRLNVKVLLSLGGSGDAYYGFNTLAEAEYTADYLWNNFFGGSSSSSPFGKVALDGIDLDIESGGSSYYPDLIRKLLAVSEENNYGKKVYITAAPQCPKPDNYLGPNGEKTALGTGLVDYVFVQFYNNYCDYRDLPTMLDVWKQWTSDSALSNAKIFLGLPAAVGAAGSGYVPPEDLLNNVLPQIQVDPRYGGVMLWSVYYDNQNNYSNQISNAICEIEDSTVQTLATE</sequence>
<dbReference type="GO" id="GO:0005975">
    <property type="term" value="P:carbohydrate metabolic process"/>
    <property type="evidence" value="ECO:0007669"/>
    <property type="project" value="InterPro"/>
</dbReference>
<dbReference type="Pfam" id="PF00704">
    <property type="entry name" value="Glyco_hydro_18"/>
    <property type="match status" value="1"/>
</dbReference>
<keyword evidence="2 5" id="KW-0147">Chitin-binding</keyword>
<dbReference type="GO" id="GO:0005576">
    <property type="term" value="C:extracellular region"/>
    <property type="evidence" value="ECO:0007669"/>
    <property type="project" value="TreeGrafter"/>
</dbReference>
<dbReference type="CDD" id="cd00035">
    <property type="entry name" value="ChtBD1"/>
    <property type="match status" value="1"/>
</dbReference>
<dbReference type="PROSITE" id="PS50941">
    <property type="entry name" value="CHIT_BIND_I_2"/>
    <property type="match status" value="1"/>
</dbReference>
<dbReference type="PANTHER" id="PTHR45708">
    <property type="entry name" value="ENDOCHITINASE"/>
    <property type="match status" value="1"/>
</dbReference>
<dbReference type="InterPro" id="IPR001579">
    <property type="entry name" value="Glyco_hydro_18_chit_AS"/>
</dbReference>
<dbReference type="CDD" id="cd02877">
    <property type="entry name" value="GH18_hevamine_XipI_class_III"/>
    <property type="match status" value="1"/>
</dbReference>
<dbReference type="PROSITE" id="PS01095">
    <property type="entry name" value="GH18_1"/>
    <property type="match status" value="1"/>
</dbReference>
<name>A0A176VNE6_MARPO</name>
<dbReference type="InterPro" id="IPR036861">
    <property type="entry name" value="Endochitinase-like_sf"/>
</dbReference>
<evidence type="ECO:0000256" key="7">
    <source>
        <dbReference type="RuleBase" id="RU004453"/>
    </source>
</evidence>
<dbReference type="SMART" id="SM00270">
    <property type="entry name" value="ChtBD1"/>
    <property type="match status" value="1"/>
</dbReference>
<evidence type="ECO:0000256" key="2">
    <source>
        <dbReference type="ARBA" id="ARBA00022669"/>
    </source>
</evidence>
<dbReference type="InterPro" id="IPR018371">
    <property type="entry name" value="Chitin-binding_1_CS"/>
</dbReference>
<dbReference type="GO" id="GO:0008843">
    <property type="term" value="F:endochitinase activity"/>
    <property type="evidence" value="ECO:0007669"/>
    <property type="project" value="UniProtKB-EC"/>
</dbReference>
<dbReference type="AlphaFoldDB" id="A0A176VNE6"/>
<keyword evidence="5" id="KW-1015">Disulfide bond</keyword>
<dbReference type="InterPro" id="IPR001223">
    <property type="entry name" value="Glyco_hydro18_cat"/>
</dbReference>
<dbReference type="PROSITE" id="PS00026">
    <property type="entry name" value="CHIT_BIND_I_1"/>
    <property type="match status" value="1"/>
</dbReference>
<protein>
    <recommendedName>
        <fullName evidence="1">chitinase</fullName>
        <ecNumber evidence="1">3.2.1.14</ecNumber>
    </recommendedName>
</protein>
<feature type="disulfide bond" evidence="5">
    <location>
        <begin position="40"/>
        <end position="52"/>
    </location>
</feature>
<dbReference type="InterPro" id="IPR017853">
    <property type="entry name" value="GH"/>
</dbReference>
<keyword evidence="3 6" id="KW-0378">Hydrolase</keyword>
<dbReference type="Pfam" id="PF00187">
    <property type="entry name" value="Chitin_bind_1"/>
    <property type="match status" value="1"/>
</dbReference>
<evidence type="ECO:0000313" key="8">
    <source>
        <dbReference type="EMBL" id="BBN20723.1"/>
    </source>
</evidence>
<dbReference type="SUPFAM" id="SSF57016">
    <property type="entry name" value="Plant lectins/antimicrobial peptides"/>
    <property type="match status" value="1"/>
</dbReference>
<comment type="similarity">
    <text evidence="7">Belongs to the glycosyl hydrolase 18 family.</text>
</comment>
<organism evidence="8">
    <name type="scientific">Marchantia polymorpha subsp. ruderalis</name>
    <dbReference type="NCBI Taxonomy" id="1480154"/>
    <lineage>
        <taxon>Eukaryota</taxon>
        <taxon>Viridiplantae</taxon>
        <taxon>Streptophyta</taxon>
        <taxon>Embryophyta</taxon>
        <taxon>Marchantiophyta</taxon>
        <taxon>Marchantiopsida</taxon>
        <taxon>Marchantiidae</taxon>
        <taxon>Marchantiales</taxon>
        <taxon>Marchantiaceae</taxon>
        <taxon>Marchantia</taxon>
    </lineage>
</organism>
<reference evidence="8" key="1">
    <citation type="journal article" date="2019" name="Curr. Biol.">
        <title>Chromatin organization in early land plants reveals an ancestral association between H3K27me3, transposons, and constitutive heterochromatin.</title>
        <authorList>
            <person name="Montgomery S.A."/>
            <person name="Tanizawa Y."/>
            <person name="Galik B."/>
            <person name="Wang N."/>
            <person name="Ito T."/>
            <person name="Mochizuki T."/>
            <person name="Akimcheva S."/>
            <person name="Bowman J."/>
            <person name="Cognat V."/>
            <person name="Drouard L."/>
            <person name="Ekker H."/>
            <person name="Houng S."/>
            <person name="Kohchi T."/>
            <person name="Lin S."/>
            <person name="Liu L.D."/>
            <person name="Nakamura Y."/>
            <person name="Valeeva L.R."/>
            <person name="Shakirov E.V."/>
            <person name="Shippen D.E."/>
            <person name="Wei W."/>
            <person name="Yagura M."/>
            <person name="Yamaoka S."/>
            <person name="Yamato K.T."/>
            <person name="Liu C."/>
            <person name="Berger F."/>
        </authorList>
    </citation>
    <scope>NUCLEOTIDE SEQUENCE</scope>
    <source>
        <strain evidence="8">Tak-1</strain>
    </source>
</reference>